<dbReference type="PANTHER" id="PTHR11727">
    <property type="entry name" value="DIMETHYLADENOSINE TRANSFERASE"/>
    <property type="match status" value="1"/>
</dbReference>
<evidence type="ECO:0000259" key="14">
    <source>
        <dbReference type="SMART" id="SM00650"/>
    </source>
</evidence>
<evidence type="ECO:0000256" key="4">
    <source>
        <dbReference type="ARBA" id="ARBA00022679"/>
    </source>
</evidence>
<evidence type="ECO:0000256" key="6">
    <source>
        <dbReference type="ARBA" id="ARBA00022884"/>
    </source>
</evidence>
<dbReference type="OrthoDB" id="27490at2759"/>
<keyword evidence="2 12" id="KW-0698">rRNA processing</keyword>
<feature type="binding site" evidence="11">
    <location>
        <position position="393"/>
    </location>
    <ligand>
        <name>S-adenosyl-L-methionine</name>
        <dbReference type="ChEBI" id="CHEBI:59789"/>
    </ligand>
</feature>
<feature type="binding site" evidence="11">
    <location>
        <position position="319"/>
    </location>
    <ligand>
        <name>S-adenosyl-L-methionine</name>
        <dbReference type="ChEBI" id="CHEBI:59789"/>
    </ligand>
</feature>
<feature type="binding site" evidence="11">
    <location>
        <position position="366"/>
    </location>
    <ligand>
        <name>S-adenosyl-L-methionine</name>
        <dbReference type="ChEBI" id="CHEBI:59789"/>
    </ligand>
</feature>
<feature type="binding site" evidence="11">
    <location>
        <position position="426"/>
    </location>
    <ligand>
        <name>S-adenosyl-L-methionine</name>
        <dbReference type="ChEBI" id="CHEBI:59789"/>
    </ligand>
</feature>
<dbReference type="GO" id="GO:0000179">
    <property type="term" value="F:rRNA (adenine-N6,N6-)-dimethyltransferase activity"/>
    <property type="evidence" value="ECO:0007669"/>
    <property type="project" value="UniProtKB-UniRule"/>
</dbReference>
<evidence type="ECO:0000313" key="16">
    <source>
        <dbReference type="Proteomes" id="UP000241769"/>
    </source>
</evidence>
<keyword evidence="4 11" id="KW-0808">Transferase</keyword>
<dbReference type="Proteomes" id="UP000241769">
    <property type="component" value="Unassembled WGS sequence"/>
</dbReference>
<evidence type="ECO:0000256" key="7">
    <source>
        <dbReference type="ARBA" id="ARBA00022946"/>
    </source>
</evidence>
<dbReference type="SUPFAM" id="SSF88697">
    <property type="entry name" value="PUA domain-like"/>
    <property type="match status" value="1"/>
</dbReference>
<feature type="binding site" evidence="11">
    <location>
        <position position="317"/>
    </location>
    <ligand>
        <name>S-adenosyl-L-methionine</name>
        <dbReference type="ChEBI" id="CHEBI:59789"/>
    </ligand>
</feature>
<dbReference type="Pfam" id="PF03657">
    <property type="entry name" value="UPF0113"/>
    <property type="match status" value="1"/>
</dbReference>
<dbReference type="FunFam" id="3.10.450.220:FF:000001">
    <property type="entry name" value="60S ribosome subunit biogenesis protein NIP7 homolog"/>
    <property type="match status" value="1"/>
</dbReference>
<dbReference type="PROSITE" id="PS50890">
    <property type="entry name" value="PUA"/>
    <property type="match status" value="1"/>
</dbReference>
<dbReference type="SMART" id="SM00359">
    <property type="entry name" value="PUA"/>
    <property type="match status" value="1"/>
</dbReference>
<keyword evidence="7" id="KW-0809">Transit peptide</keyword>
<dbReference type="InterPro" id="IPR001737">
    <property type="entry name" value="KsgA/Erm"/>
</dbReference>
<dbReference type="Pfam" id="PF00398">
    <property type="entry name" value="RrnaAD"/>
    <property type="match status" value="1"/>
</dbReference>
<feature type="binding site" evidence="11">
    <location>
        <position position="344"/>
    </location>
    <ligand>
        <name>S-adenosyl-L-methionine</name>
        <dbReference type="ChEBI" id="CHEBI:59789"/>
    </ligand>
</feature>
<organism evidence="15 16">
    <name type="scientific">Planoprotostelium fungivorum</name>
    <dbReference type="NCBI Taxonomy" id="1890364"/>
    <lineage>
        <taxon>Eukaryota</taxon>
        <taxon>Amoebozoa</taxon>
        <taxon>Evosea</taxon>
        <taxon>Variosea</taxon>
        <taxon>Cavosteliida</taxon>
        <taxon>Cavosteliaceae</taxon>
        <taxon>Planoprotostelium</taxon>
    </lineage>
</organism>
<evidence type="ECO:0000256" key="9">
    <source>
        <dbReference type="ARBA" id="ARBA00023128"/>
    </source>
</evidence>
<evidence type="ECO:0000256" key="11">
    <source>
        <dbReference type="PROSITE-ProRule" id="PRU01026"/>
    </source>
</evidence>
<keyword evidence="10" id="KW-0804">Transcription</keyword>
<dbReference type="Gene3D" id="3.40.50.150">
    <property type="entry name" value="Vaccinia Virus protein VP39"/>
    <property type="match status" value="1"/>
</dbReference>
<comment type="caution">
    <text evidence="15">The sequence shown here is derived from an EMBL/GenBank/DDBJ whole genome shotgun (WGS) entry which is preliminary data.</text>
</comment>
<dbReference type="FunFam" id="3.40.50.150:FF:000109">
    <property type="entry name" value="rRNA adenine N(6)-methyltransferase"/>
    <property type="match status" value="1"/>
</dbReference>
<dbReference type="GO" id="GO:0034246">
    <property type="term" value="F:mitochondrial transcription factor activity"/>
    <property type="evidence" value="ECO:0007669"/>
    <property type="project" value="TreeGrafter"/>
</dbReference>
<evidence type="ECO:0000256" key="12">
    <source>
        <dbReference type="RuleBase" id="RU362106"/>
    </source>
</evidence>
<evidence type="ECO:0000256" key="2">
    <source>
        <dbReference type="ARBA" id="ARBA00022552"/>
    </source>
</evidence>
<sequence length="571" mass="65059">MLTQRFQEEKPKGEEIMRPLTEEETKVFFEKLTNYIGRNVAHLVDRPKDPHVFRLHKQRVYYVREEVMRQATSIDKKGLISLGTCFGKFTGSGKFKLHVTCLDYLSQYAQYKVWVKPSSEMSVLYGNNVYKAGLGRITENTPKYQGVVIYSMNDTPLGFGTTARSTQECRKVDVKQVFGDVTRLLRELEVHLWKWPESSVESLRGGWLVVAVLSLDHEVFPSSLLPTFSTGHQVMLRHHLSHSASRIDYEEPEALRAKNLNKLWCINRSIKSPCPTLRPSYCWNVRNKSTEKLPQMPSVAEIIRLYGLSAQQKLSQNFLLDLNLTDKMVKMAGDLSNTTVIEVGPGPGGLTRSILKAGAKRLIVIEKDPRCLPALEVLQQAVSKQRMHIVMDDVLTVDEEECVIKASEQSREPIDFQHDQFLFLGNLPFSIGTPLLLKWLYQIERKQGLFKHGRAPMIMLLQKEVADRIGAAPGDDDFSRLSVMMQRWCDVQMGFKIPGSAFVPPPKVDTRVIKMTPRNRLKSYPDVPLEAIEHVARNVFGQRRKMLSNSIQTLGAYGSQLLENQDIILDE</sequence>
<keyword evidence="16" id="KW-1185">Reference proteome</keyword>
<feature type="domain" description="PUA" evidence="13">
    <location>
        <begin position="111"/>
        <end position="186"/>
    </location>
</feature>
<dbReference type="GO" id="GO:0006391">
    <property type="term" value="P:transcription initiation at mitochondrial promoter"/>
    <property type="evidence" value="ECO:0007669"/>
    <property type="project" value="TreeGrafter"/>
</dbReference>
<evidence type="ECO:0000259" key="13">
    <source>
        <dbReference type="SMART" id="SM00359"/>
    </source>
</evidence>
<dbReference type="InterPro" id="IPR029063">
    <property type="entry name" value="SAM-dependent_MTases_sf"/>
</dbReference>
<dbReference type="STRING" id="1890364.A0A2P6NBR1"/>
<dbReference type="PANTHER" id="PTHR11727:SF17">
    <property type="entry name" value="DIMETHYLADENOSINE TRANSFERASE 1, MITOCHONDRIAL"/>
    <property type="match status" value="1"/>
</dbReference>
<dbReference type="EC" id="2.1.1.-" evidence="12"/>
<comment type="subcellular location">
    <subcellularLocation>
        <location evidence="1">Mitochondrion</location>
    </subcellularLocation>
</comment>
<dbReference type="CDD" id="cd21151">
    <property type="entry name" value="PUA_Nip7-like"/>
    <property type="match status" value="1"/>
</dbReference>
<protein>
    <recommendedName>
        <fullName evidence="12">rRNA adenine N(6)-methyltransferase</fullName>
        <ecNumber evidence="12">2.1.1.-</ecNumber>
    </recommendedName>
</protein>
<dbReference type="AlphaFoldDB" id="A0A2P6NBR1"/>
<keyword evidence="9" id="KW-0496">Mitochondrion</keyword>
<proteinExistence type="inferred from homology"/>
<dbReference type="InParanoid" id="A0A2P6NBR1"/>
<accession>A0A2P6NBR1</accession>
<dbReference type="InterPro" id="IPR020596">
    <property type="entry name" value="rRNA_Ade_Mease_Trfase_CS"/>
</dbReference>
<dbReference type="InterPro" id="IPR005155">
    <property type="entry name" value="UPF0113_PUA"/>
</dbReference>
<comment type="similarity">
    <text evidence="11 12">Belongs to the class I-like SAM-binding methyltransferase superfamily. rRNA adenine N(6)-methyltransferase family.</text>
</comment>
<dbReference type="InterPro" id="IPR015947">
    <property type="entry name" value="PUA-like_sf"/>
</dbReference>
<keyword evidence="3 11" id="KW-0489">Methyltransferase</keyword>
<gene>
    <name evidence="15" type="ORF">PROFUN_11059</name>
</gene>
<dbReference type="InterPro" id="IPR055359">
    <property type="entry name" value="Nip7_N_euk"/>
</dbReference>
<dbReference type="EMBL" id="MDYQ01000127">
    <property type="protein sequence ID" value="PRP81372.1"/>
    <property type="molecule type" value="Genomic_DNA"/>
</dbReference>
<dbReference type="GO" id="GO:0005759">
    <property type="term" value="C:mitochondrial matrix"/>
    <property type="evidence" value="ECO:0007669"/>
    <property type="project" value="TreeGrafter"/>
</dbReference>
<dbReference type="CDD" id="cd21146">
    <property type="entry name" value="Nip7_N_euk"/>
    <property type="match status" value="1"/>
</dbReference>
<dbReference type="Pfam" id="PF17833">
    <property type="entry name" value="pre-PUA_NIP7"/>
    <property type="match status" value="1"/>
</dbReference>
<dbReference type="InterPro" id="IPR011530">
    <property type="entry name" value="rRNA_adenine_dimethylase"/>
</dbReference>
<evidence type="ECO:0000256" key="3">
    <source>
        <dbReference type="ARBA" id="ARBA00022603"/>
    </source>
</evidence>
<keyword evidence="5 11" id="KW-0949">S-adenosyl-L-methionine</keyword>
<keyword evidence="8" id="KW-0805">Transcription regulation</keyword>
<dbReference type="PROSITE" id="PS51689">
    <property type="entry name" value="SAM_RNA_A_N6_MT"/>
    <property type="match status" value="1"/>
</dbReference>
<dbReference type="SUPFAM" id="SSF88802">
    <property type="entry name" value="Pre-PUA domain"/>
    <property type="match status" value="1"/>
</dbReference>
<evidence type="ECO:0000256" key="10">
    <source>
        <dbReference type="ARBA" id="ARBA00023163"/>
    </source>
</evidence>
<dbReference type="InterPro" id="IPR020598">
    <property type="entry name" value="rRNA_Ade_methylase_Trfase_N"/>
</dbReference>
<dbReference type="Gene3D" id="3.10.450.220">
    <property type="match status" value="1"/>
</dbReference>
<dbReference type="SMART" id="SM00650">
    <property type="entry name" value="rADc"/>
    <property type="match status" value="1"/>
</dbReference>
<evidence type="ECO:0000256" key="8">
    <source>
        <dbReference type="ARBA" id="ARBA00023015"/>
    </source>
</evidence>
<dbReference type="GO" id="GO:0003723">
    <property type="term" value="F:RNA binding"/>
    <property type="evidence" value="ECO:0007669"/>
    <property type="project" value="UniProtKB-UniRule"/>
</dbReference>
<dbReference type="NCBIfam" id="TIGR00755">
    <property type="entry name" value="ksgA"/>
    <property type="match status" value="1"/>
</dbReference>
<dbReference type="PROSITE" id="PS01131">
    <property type="entry name" value="RRNA_A_DIMETH"/>
    <property type="match status" value="1"/>
</dbReference>
<dbReference type="SUPFAM" id="SSF53335">
    <property type="entry name" value="S-adenosyl-L-methionine-dependent methyltransferases"/>
    <property type="match status" value="1"/>
</dbReference>
<dbReference type="CDD" id="cd02440">
    <property type="entry name" value="AdoMet_MTases"/>
    <property type="match status" value="1"/>
</dbReference>
<dbReference type="InterPro" id="IPR002478">
    <property type="entry name" value="PUA"/>
</dbReference>
<dbReference type="InterPro" id="IPR040598">
    <property type="entry name" value="NIP7_N"/>
</dbReference>
<evidence type="ECO:0000313" key="15">
    <source>
        <dbReference type="EMBL" id="PRP81372.1"/>
    </source>
</evidence>
<evidence type="ECO:0000256" key="1">
    <source>
        <dbReference type="ARBA" id="ARBA00004173"/>
    </source>
</evidence>
<dbReference type="InterPro" id="IPR036974">
    <property type="entry name" value="PUA_sf"/>
</dbReference>
<reference evidence="15 16" key="1">
    <citation type="journal article" date="2018" name="Genome Biol. Evol.">
        <title>Multiple Roots of Fruiting Body Formation in Amoebozoa.</title>
        <authorList>
            <person name="Hillmann F."/>
            <person name="Forbes G."/>
            <person name="Novohradska S."/>
            <person name="Ferling I."/>
            <person name="Riege K."/>
            <person name="Groth M."/>
            <person name="Westermann M."/>
            <person name="Marz M."/>
            <person name="Spaller T."/>
            <person name="Winckler T."/>
            <person name="Schaap P."/>
            <person name="Glockner G."/>
        </authorList>
    </citation>
    <scope>NUCLEOTIDE SEQUENCE [LARGE SCALE GENOMIC DNA]</scope>
    <source>
        <strain evidence="15 16">Jena</strain>
    </source>
</reference>
<dbReference type="Gene3D" id="2.30.130.10">
    <property type="entry name" value="PUA domain"/>
    <property type="match status" value="1"/>
</dbReference>
<keyword evidence="6 11" id="KW-0694">RNA-binding</keyword>
<feature type="domain" description="Ribosomal RNA adenine methylase transferase N-terminal" evidence="14">
    <location>
        <begin position="324"/>
        <end position="519"/>
    </location>
</feature>
<name>A0A2P6NBR1_9EUKA</name>
<evidence type="ECO:0000256" key="5">
    <source>
        <dbReference type="ARBA" id="ARBA00022691"/>
    </source>
</evidence>